<reference evidence="6" key="2">
    <citation type="submission" date="2014-06" db="EMBL/GenBank/DDBJ databases">
        <authorList>
            <person name="Genoscope - CEA"/>
        </authorList>
    </citation>
    <scope>NUCLEOTIDE SEQUENCE</scope>
</reference>
<accession>A0A078FTB1</accession>
<dbReference type="GO" id="GO:0043531">
    <property type="term" value="F:ADP binding"/>
    <property type="evidence" value="ECO:0007669"/>
    <property type="project" value="InterPro"/>
</dbReference>
<dbReference type="EMBL" id="LK032060">
    <property type="protein sequence ID" value="CDY16067.1"/>
    <property type="molecule type" value="Genomic_DNA"/>
</dbReference>
<dbReference type="GO" id="GO:0005524">
    <property type="term" value="F:ATP binding"/>
    <property type="evidence" value="ECO:0007669"/>
    <property type="project" value="UniProtKB-KW"/>
</dbReference>
<dbReference type="InterPro" id="IPR027417">
    <property type="entry name" value="P-loop_NTPase"/>
</dbReference>
<protein>
    <submittedName>
        <fullName evidence="5">(rape) hypothetical protein</fullName>
    </submittedName>
    <submittedName>
        <fullName evidence="6">BnaC08g40560D protein</fullName>
    </submittedName>
</protein>
<dbReference type="GO" id="GO:0006952">
    <property type="term" value="P:defense response"/>
    <property type="evidence" value="ECO:0007669"/>
    <property type="project" value="UniProtKB-KW"/>
</dbReference>
<dbReference type="EMBL" id="HG994372">
    <property type="protein sequence ID" value="CAF2115594.1"/>
    <property type="molecule type" value="Genomic_DNA"/>
</dbReference>
<dbReference type="Gramene" id="CDY16067">
    <property type="protein sequence ID" value="CDY16067"/>
    <property type="gene ID" value="GSBRNA2T00090470001"/>
</dbReference>
<dbReference type="InterPro" id="IPR002182">
    <property type="entry name" value="NB-ARC"/>
</dbReference>
<evidence type="ECO:0000313" key="6">
    <source>
        <dbReference type="EMBL" id="CDY16067.1"/>
    </source>
</evidence>
<dbReference type="PANTHER" id="PTHR33463">
    <property type="entry name" value="NB-ARC DOMAIN-CONTAINING PROTEIN-RELATED"/>
    <property type="match status" value="1"/>
</dbReference>
<dbReference type="PRINTS" id="PR00364">
    <property type="entry name" value="DISEASERSIST"/>
</dbReference>
<dbReference type="FunFam" id="1.10.8.430:FF:000003">
    <property type="entry name" value="Probable disease resistance protein At5g66910"/>
    <property type="match status" value="1"/>
</dbReference>
<evidence type="ECO:0000313" key="7">
    <source>
        <dbReference type="Proteomes" id="UP000028999"/>
    </source>
</evidence>
<name>A0A078FTB1_BRANA</name>
<proteinExistence type="predicted"/>
<keyword evidence="3" id="KW-0067">ATP-binding</keyword>
<dbReference type="SUPFAM" id="SSF52540">
    <property type="entry name" value="P-loop containing nucleoside triphosphate hydrolases"/>
    <property type="match status" value="1"/>
</dbReference>
<dbReference type="PANTHER" id="PTHR33463:SF220">
    <property type="entry name" value="NB-ARC DOMAIN-CONTAINING PROTEIN"/>
    <property type="match status" value="1"/>
</dbReference>
<dbReference type="Pfam" id="PF00931">
    <property type="entry name" value="NB-ARC"/>
    <property type="match status" value="1"/>
</dbReference>
<dbReference type="OMA" id="RTIYICE"/>
<dbReference type="PaxDb" id="3708-A0A078FTB1"/>
<evidence type="ECO:0000259" key="4">
    <source>
        <dbReference type="Pfam" id="PF00931"/>
    </source>
</evidence>
<dbReference type="Gene3D" id="1.10.8.430">
    <property type="entry name" value="Helical domain of apoptotic protease-activating factors"/>
    <property type="match status" value="1"/>
</dbReference>
<dbReference type="InterPro" id="IPR042197">
    <property type="entry name" value="Apaf_helical"/>
</dbReference>
<keyword evidence="7" id="KW-1185">Reference proteome</keyword>
<dbReference type="Gene3D" id="3.40.50.300">
    <property type="entry name" value="P-loop containing nucleotide triphosphate hydrolases"/>
    <property type="match status" value="1"/>
</dbReference>
<feature type="domain" description="NB-ARC" evidence="4">
    <location>
        <begin position="160"/>
        <end position="327"/>
    </location>
</feature>
<gene>
    <name evidence="6" type="primary">BnaC08g40560D</name>
    <name evidence="5" type="ORF">DARMORV10_C08P46760.1</name>
    <name evidence="6" type="ORF">GSBRNA2T00090470001</name>
</gene>
<evidence type="ECO:0000256" key="2">
    <source>
        <dbReference type="ARBA" id="ARBA00022821"/>
    </source>
</evidence>
<organism evidence="6 7">
    <name type="scientific">Brassica napus</name>
    <name type="common">Rape</name>
    <dbReference type="NCBI Taxonomy" id="3708"/>
    <lineage>
        <taxon>Eukaryota</taxon>
        <taxon>Viridiplantae</taxon>
        <taxon>Streptophyta</taxon>
        <taxon>Embryophyta</taxon>
        <taxon>Tracheophyta</taxon>
        <taxon>Spermatophyta</taxon>
        <taxon>Magnoliopsida</taxon>
        <taxon>eudicotyledons</taxon>
        <taxon>Gunneridae</taxon>
        <taxon>Pentapetalae</taxon>
        <taxon>rosids</taxon>
        <taxon>malvids</taxon>
        <taxon>Brassicales</taxon>
        <taxon>Brassicaceae</taxon>
        <taxon>Brassiceae</taxon>
        <taxon>Brassica</taxon>
    </lineage>
</organism>
<evidence type="ECO:0000256" key="3">
    <source>
        <dbReference type="ARBA" id="ARBA00022840"/>
    </source>
</evidence>
<keyword evidence="1" id="KW-0547">Nucleotide-binding</keyword>
<dbReference type="Proteomes" id="UP001295469">
    <property type="component" value="Chromosome C08"/>
</dbReference>
<evidence type="ECO:0000256" key="1">
    <source>
        <dbReference type="ARBA" id="ARBA00022741"/>
    </source>
</evidence>
<sequence>MGGCFSVSVSCDQVVNQVSQCLCLNGSYIHNLPQNLGTLHKAMRALKAKRDDVQGRVDREEFAGHRRRLAQVQVWLTSILTMENQYNELLNTSEVELQRLCLCRFCSKNVKKSYLYGKRVMVMLREVESLSSQGEFNGVTDETPIAEGEELPIQHTIVGQETMLEMVWNRLMEDEVGIVGLYGMGGVGKTTLLTQINNRFSDRGHGFGVVVSQNATVHKIQGSIGEKLGLGGKEWEEKSEMKRGQDIHNVLRKKKFVLLLDDIWEKVNLSTIGVPYPSKVNGSKVVFTTRSRDVCGRMGVDDPIEVRCLDTDKAWDLFKEKVGEHTLGRHPDIPEHARKVAGKCRGLPLALNVIGETMSVHVYCWKMTRMNQK</sequence>
<reference evidence="5" key="3">
    <citation type="submission" date="2021-01" db="EMBL/GenBank/DDBJ databases">
        <authorList>
            <consortium name="Genoscope - CEA"/>
            <person name="William W."/>
        </authorList>
    </citation>
    <scope>NUCLEOTIDE SEQUENCE</scope>
</reference>
<dbReference type="AlphaFoldDB" id="A0A078FTB1"/>
<keyword evidence="2" id="KW-0611">Plant defense</keyword>
<dbReference type="InterPro" id="IPR050905">
    <property type="entry name" value="Plant_NBS-LRR"/>
</dbReference>
<dbReference type="Proteomes" id="UP000028999">
    <property type="component" value="Unassembled WGS sequence"/>
</dbReference>
<evidence type="ECO:0000313" key="5">
    <source>
        <dbReference type="EMBL" id="CAF2115594.1"/>
    </source>
</evidence>
<dbReference type="FunFam" id="3.40.50.300:FF:001091">
    <property type="entry name" value="Probable disease resistance protein At1g61300"/>
    <property type="match status" value="1"/>
</dbReference>
<reference evidence="6 7" key="1">
    <citation type="journal article" date="2014" name="Science">
        <title>Plant genetics. Early allopolyploid evolution in the post-Neolithic Brassica napus oilseed genome.</title>
        <authorList>
            <person name="Chalhoub B."/>
            <person name="Denoeud F."/>
            <person name="Liu S."/>
            <person name="Parkin I.A."/>
            <person name="Tang H."/>
            <person name="Wang X."/>
            <person name="Chiquet J."/>
            <person name="Belcram H."/>
            <person name="Tong C."/>
            <person name="Samans B."/>
            <person name="Correa M."/>
            <person name="Da Silva C."/>
            <person name="Just J."/>
            <person name="Falentin C."/>
            <person name="Koh C.S."/>
            <person name="Le Clainche I."/>
            <person name="Bernard M."/>
            <person name="Bento P."/>
            <person name="Noel B."/>
            <person name="Labadie K."/>
            <person name="Alberti A."/>
            <person name="Charles M."/>
            <person name="Arnaud D."/>
            <person name="Guo H."/>
            <person name="Daviaud C."/>
            <person name="Alamery S."/>
            <person name="Jabbari K."/>
            <person name="Zhao M."/>
            <person name="Edger P.P."/>
            <person name="Chelaifa H."/>
            <person name="Tack D."/>
            <person name="Lassalle G."/>
            <person name="Mestiri I."/>
            <person name="Schnel N."/>
            <person name="Le Paslier M.C."/>
            <person name="Fan G."/>
            <person name="Renault V."/>
            <person name="Bayer P.E."/>
            <person name="Golicz A.A."/>
            <person name="Manoli S."/>
            <person name="Lee T.H."/>
            <person name="Thi V.H."/>
            <person name="Chalabi S."/>
            <person name="Hu Q."/>
            <person name="Fan C."/>
            <person name="Tollenaere R."/>
            <person name="Lu Y."/>
            <person name="Battail C."/>
            <person name="Shen J."/>
            <person name="Sidebottom C.H."/>
            <person name="Wang X."/>
            <person name="Canaguier A."/>
            <person name="Chauveau A."/>
            <person name="Berard A."/>
            <person name="Deniot G."/>
            <person name="Guan M."/>
            <person name="Liu Z."/>
            <person name="Sun F."/>
            <person name="Lim Y.P."/>
            <person name="Lyons E."/>
            <person name="Town C.D."/>
            <person name="Bancroft I."/>
            <person name="Wang X."/>
            <person name="Meng J."/>
            <person name="Ma J."/>
            <person name="Pires J.C."/>
            <person name="King G.J."/>
            <person name="Brunel D."/>
            <person name="Delourme R."/>
            <person name="Renard M."/>
            <person name="Aury J.M."/>
            <person name="Adams K.L."/>
            <person name="Batley J."/>
            <person name="Snowdon R.J."/>
            <person name="Tost J."/>
            <person name="Edwards D."/>
            <person name="Zhou Y."/>
            <person name="Hua W."/>
            <person name="Sharpe A.G."/>
            <person name="Paterson A.H."/>
            <person name="Guan C."/>
            <person name="Wincker P."/>
        </authorList>
    </citation>
    <scope>NUCLEOTIDE SEQUENCE [LARGE SCALE GENOMIC DNA]</scope>
    <source>
        <strain evidence="7">cv. Darmor-bzh</strain>
    </source>
</reference>